<keyword evidence="4" id="KW-0145">Chemotaxis</keyword>
<dbReference type="GO" id="GO:0006935">
    <property type="term" value="P:chemotaxis"/>
    <property type="evidence" value="ECO:0007669"/>
    <property type="project" value="UniProtKB-UniRule"/>
</dbReference>
<evidence type="ECO:0000256" key="2">
    <source>
        <dbReference type="ARBA" id="ARBA00039140"/>
    </source>
</evidence>
<keyword evidence="1 4" id="KW-0378">Hydrolase</keyword>
<dbReference type="GO" id="GO:0008984">
    <property type="term" value="F:protein-glutamate methylesterase activity"/>
    <property type="evidence" value="ECO:0007669"/>
    <property type="project" value="UniProtKB-EC"/>
</dbReference>
<evidence type="ECO:0000313" key="6">
    <source>
        <dbReference type="EMBL" id="MBB5206500.1"/>
    </source>
</evidence>
<dbReference type="Pfam" id="PF01339">
    <property type="entry name" value="CheB_methylest"/>
    <property type="match status" value="1"/>
</dbReference>
<dbReference type="PANTHER" id="PTHR42872:SF6">
    <property type="entry name" value="PROTEIN-GLUTAMATE METHYLESTERASE_PROTEIN-GLUTAMINE GLUTAMINASE"/>
    <property type="match status" value="1"/>
</dbReference>
<dbReference type="Gene3D" id="3.40.50.180">
    <property type="entry name" value="Methylesterase CheB, C-terminal domain"/>
    <property type="match status" value="1"/>
</dbReference>
<evidence type="ECO:0000256" key="4">
    <source>
        <dbReference type="PROSITE-ProRule" id="PRU00050"/>
    </source>
</evidence>
<dbReference type="SUPFAM" id="SSF52738">
    <property type="entry name" value="Methylesterase CheB, C-terminal domain"/>
    <property type="match status" value="1"/>
</dbReference>
<dbReference type="RefSeq" id="WP_183958550.1">
    <property type="nucleotide sequence ID" value="NZ_JACHHP010000001.1"/>
</dbReference>
<keyword evidence="7" id="KW-1185">Reference proteome</keyword>
<dbReference type="EC" id="3.1.1.61" evidence="2"/>
<comment type="catalytic activity">
    <reaction evidence="3">
        <text>[protein]-L-glutamate 5-O-methyl ester + H2O = L-glutamyl-[protein] + methanol + H(+)</text>
        <dbReference type="Rhea" id="RHEA:23236"/>
        <dbReference type="Rhea" id="RHEA-COMP:10208"/>
        <dbReference type="Rhea" id="RHEA-COMP:10311"/>
        <dbReference type="ChEBI" id="CHEBI:15377"/>
        <dbReference type="ChEBI" id="CHEBI:15378"/>
        <dbReference type="ChEBI" id="CHEBI:17790"/>
        <dbReference type="ChEBI" id="CHEBI:29973"/>
        <dbReference type="ChEBI" id="CHEBI:82795"/>
        <dbReference type="EC" id="3.1.1.61"/>
    </reaction>
</comment>
<evidence type="ECO:0000256" key="3">
    <source>
        <dbReference type="ARBA" id="ARBA00048267"/>
    </source>
</evidence>
<dbReference type="CDD" id="cd16433">
    <property type="entry name" value="CheB"/>
    <property type="match status" value="1"/>
</dbReference>
<dbReference type="PANTHER" id="PTHR42872">
    <property type="entry name" value="PROTEIN-GLUTAMATE METHYLESTERASE/PROTEIN-GLUTAMINE GLUTAMINASE"/>
    <property type="match status" value="1"/>
</dbReference>
<dbReference type="EMBL" id="JACHHP010000001">
    <property type="protein sequence ID" value="MBB5206500.1"/>
    <property type="molecule type" value="Genomic_DNA"/>
</dbReference>
<feature type="domain" description="CheB-type methylesterase" evidence="5">
    <location>
        <begin position="1"/>
        <end position="184"/>
    </location>
</feature>
<sequence length="191" mass="19818">MTPAAIVIGASVGGVEALLQLLPALPRDLDAAVFVVLHLPPDRASLLADIFAPACALAVKEAEDKEPVLPGTLYFAPPDYHLLIDTGPQVVLSADAPVQFSRPSIDALFETAADVYGRRLLGIVLTGNSEDGAAGLAALARAGARTLVQDPARARGPIMPSAALRRVPQAEVLALADIAARLHSITFDPPP</sequence>
<dbReference type="AlphaFoldDB" id="A0A7W8D1Z6"/>
<feature type="active site" evidence="4">
    <location>
        <position position="131"/>
    </location>
</feature>
<accession>A0A7W8D1Z6</accession>
<gene>
    <name evidence="6" type="ORF">HNQ52_000016</name>
</gene>
<protein>
    <recommendedName>
        <fullName evidence="2">protein-glutamate methylesterase</fullName>
        <ecNumber evidence="2">3.1.1.61</ecNumber>
    </recommendedName>
</protein>
<proteinExistence type="predicted"/>
<reference evidence="6 7" key="1">
    <citation type="submission" date="2020-08" db="EMBL/GenBank/DDBJ databases">
        <title>Genomic Encyclopedia of Type Strains, Phase IV (KMG-IV): sequencing the most valuable type-strain genomes for metagenomic binning, comparative biology and taxonomic classification.</title>
        <authorList>
            <person name="Goeker M."/>
        </authorList>
    </citation>
    <scope>NUCLEOTIDE SEQUENCE [LARGE SCALE GENOMIC DNA]</scope>
    <source>
        <strain evidence="6 7">DSM 24163</strain>
    </source>
</reference>
<feature type="active site" evidence="4">
    <location>
        <position position="38"/>
    </location>
</feature>
<evidence type="ECO:0000313" key="7">
    <source>
        <dbReference type="Proteomes" id="UP000521199"/>
    </source>
</evidence>
<dbReference type="Proteomes" id="UP000521199">
    <property type="component" value="Unassembled WGS sequence"/>
</dbReference>
<dbReference type="InterPro" id="IPR000673">
    <property type="entry name" value="Sig_transdc_resp-reg_Me-estase"/>
</dbReference>
<organism evidence="6 7">
    <name type="scientific">Chiayiivirga flava</name>
    <dbReference type="NCBI Taxonomy" id="659595"/>
    <lineage>
        <taxon>Bacteria</taxon>
        <taxon>Pseudomonadati</taxon>
        <taxon>Pseudomonadota</taxon>
        <taxon>Gammaproteobacteria</taxon>
        <taxon>Lysobacterales</taxon>
        <taxon>Lysobacteraceae</taxon>
        <taxon>Chiayiivirga</taxon>
    </lineage>
</organism>
<evidence type="ECO:0000256" key="1">
    <source>
        <dbReference type="ARBA" id="ARBA00022801"/>
    </source>
</evidence>
<evidence type="ECO:0000259" key="5">
    <source>
        <dbReference type="PROSITE" id="PS50122"/>
    </source>
</evidence>
<comment type="caution">
    <text evidence="6">The sequence shown here is derived from an EMBL/GenBank/DDBJ whole genome shotgun (WGS) entry which is preliminary data.</text>
</comment>
<name>A0A7W8D1Z6_9GAMM</name>
<dbReference type="InterPro" id="IPR035909">
    <property type="entry name" value="CheB_C"/>
</dbReference>
<feature type="active site" evidence="4">
    <location>
        <position position="11"/>
    </location>
</feature>
<dbReference type="GO" id="GO:0000156">
    <property type="term" value="F:phosphorelay response regulator activity"/>
    <property type="evidence" value="ECO:0007669"/>
    <property type="project" value="InterPro"/>
</dbReference>
<dbReference type="GO" id="GO:0005737">
    <property type="term" value="C:cytoplasm"/>
    <property type="evidence" value="ECO:0007669"/>
    <property type="project" value="InterPro"/>
</dbReference>
<dbReference type="PROSITE" id="PS50122">
    <property type="entry name" value="CHEB"/>
    <property type="match status" value="1"/>
</dbReference>